<geneLocation type="plasmid" evidence="1 2">
    <name>pA</name>
</geneLocation>
<reference evidence="1" key="1">
    <citation type="submission" date="2021-09" db="EMBL/GenBank/DDBJ databases">
        <title>Network and meta-omics reveal the key degrader and cooperation patterns in an efficient 1,4-dioxane-degrading microbial community.</title>
        <authorList>
            <person name="Dai C."/>
        </authorList>
    </citation>
    <scope>NUCLEOTIDE SEQUENCE</scope>
    <source>
        <strain evidence="1">ZM13</strain>
        <plasmid evidence="1">pA</plasmid>
    </source>
</reference>
<evidence type="ECO:0000313" key="1">
    <source>
        <dbReference type="EMBL" id="UOK73406.1"/>
    </source>
</evidence>
<dbReference type="RefSeq" id="WP_244451085.1">
    <property type="nucleotide sequence ID" value="NZ_CP083240.1"/>
</dbReference>
<accession>A0A9E6ZX72</accession>
<dbReference type="Proteomes" id="UP000831684">
    <property type="component" value="Plasmid pA"/>
</dbReference>
<dbReference type="AlphaFoldDB" id="A0A9E6ZX72"/>
<dbReference type="EMBL" id="CP083240">
    <property type="protein sequence ID" value="UOK73406.1"/>
    <property type="molecule type" value="Genomic_DNA"/>
</dbReference>
<gene>
    <name evidence="1" type="ORF">K9D25_21195</name>
</gene>
<organism evidence="1 2">
    <name type="scientific">Ancylobacter polymorphus</name>
    <dbReference type="NCBI Taxonomy" id="223390"/>
    <lineage>
        <taxon>Bacteria</taxon>
        <taxon>Pseudomonadati</taxon>
        <taxon>Pseudomonadota</taxon>
        <taxon>Alphaproteobacteria</taxon>
        <taxon>Hyphomicrobiales</taxon>
        <taxon>Xanthobacteraceae</taxon>
        <taxon>Ancylobacter</taxon>
    </lineage>
</organism>
<protein>
    <recommendedName>
        <fullName evidence="3">Abi-like protein</fullName>
    </recommendedName>
</protein>
<sequence>MGNPGAVVKNAFSYTDAIIDALETSLSPERMATYVTRAGGDREKAVRLYSWNTAVSAAFYGPLQGLEIALRNAMHRALAARYGADWYDNPAASLDAGTLSRISASRADLRRDGYPDDPPHMVAALSFGFWVALLGPGGRLPGYGKANYDMTIWRAGVFRAFPHARLSRKAAHAPLDYLRTFRNRIAHHEPIFDRHLAADYASLLQVAGWISAETRAWIEHHSRVPAVLAQSPDDAGLLF</sequence>
<evidence type="ECO:0008006" key="3">
    <source>
        <dbReference type="Google" id="ProtNLM"/>
    </source>
</evidence>
<keyword evidence="1" id="KW-0614">Plasmid</keyword>
<evidence type="ECO:0000313" key="2">
    <source>
        <dbReference type="Proteomes" id="UP000831684"/>
    </source>
</evidence>
<name>A0A9E6ZX72_9HYPH</name>
<proteinExistence type="predicted"/>
<dbReference type="KEGG" id="apol:K9D25_21195"/>